<evidence type="ECO:0000256" key="1">
    <source>
        <dbReference type="SAM" id="Phobius"/>
    </source>
</evidence>
<organism evidence="2 3">
    <name type="scientific">Candidatus Faecalibacterium gallistercoris</name>
    <dbReference type="NCBI Taxonomy" id="2838579"/>
    <lineage>
        <taxon>Bacteria</taxon>
        <taxon>Bacillati</taxon>
        <taxon>Bacillota</taxon>
        <taxon>Clostridia</taxon>
        <taxon>Eubacteriales</taxon>
        <taxon>Oscillospiraceae</taxon>
        <taxon>Faecalibacterium</taxon>
    </lineage>
</organism>
<dbReference type="Pfam" id="PF04854">
    <property type="entry name" value="DUF624"/>
    <property type="match status" value="1"/>
</dbReference>
<accession>A0A9D2FGM3</accession>
<feature type="transmembrane region" description="Helical" evidence="1">
    <location>
        <begin position="142"/>
        <end position="166"/>
    </location>
</feature>
<evidence type="ECO:0000313" key="3">
    <source>
        <dbReference type="Proteomes" id="UP000824065"/>
    </source>
</evidence>
<keyword evidence="1" id="KW-1133">Transmembrane helix</keyword>
<reference evidence="2" key="2">
    <citation type="submission" date="2021-04" db="EMBL/GenBank/DDBJ databases">
        <authorList>
            <person name="Gilroy R."/>
        </authorList>
    </citation>
    <scope>NUCLEOTIDE SEQUENCE</scope>
    <source>
        <strain evidence="2">ChiBcec16-3735</strain>
    </source>
</reference>
<dbReference type="InterPro" id="IPR006938">
    <property type="entry name" value="DUF624"/>
</dbReference>
<comment type="caution">
    <text evidence="2">The sequence shown here is derived from an EMBL/GenBank/DDBJ whole genome shotgun (WGS) entry which is preliminary data.</text>
</comment>
<feature type="transmembrane region" description="Helical" evidence="1">
    <location>
        <begin position="172"/>
        <end position="194"/>
    </location>
</feature>
<dbReference type="EMBL" id="DXBJ01000036">
    <property type="protein sequence ID" value="HIZ58006.1"/>
    <property type="molecule type" value="Genomic_DNA"/>
</dbReference>
<reference evidence="2" key="1">
    <citation type="journal article" date="2021" name="PeerJ">
        <title>Extensive microbial diversity within the chicken gut microbiome revealed by metagenomics and culture.</title>
        <authorList>
            <person name="Gilroy R."/>
            <person name="Ravi A."/>
            <person name="Getino M."/>
            <person name="Pursley I."/>
            <person name="Horton D.L."/>
            <person name="Alikhan N.F."/>
            <person name="Baker D."/>
            <person name="Gharbi K."/>
            <person name="Hall N."/>
            <person name="Watson M."/>
            <person name="Adriaenssens E.M."/>
            <person name="Foster-Nyarko E."/>
            <person name="Jarju S."/>
            <person name="Secka A."/>
            <person name="Antonio M."/>
            <person name="Oren A."/>
            <person name="Chaudhuri R.R."/>
            <person name="La Ragione R."/>
            <person name="Hildebrand F."/>
            <person name="Pallen M.J."/>
        </authorList>
    </citation>
    <scope>NUCLEOTIDE SEQUENCE</scope>
    <source>
        <strain evidence="2">ChiBcec16-3735</strain>
    </source>
</reference>
<feature type="transmembrane region" description="Helical" evidence="1">
    <location>
        <begin position="106"/>
        <end position="130"/>
    </location>
</feature>
<protein>
    <submittedName>
        <fullName evidence="2">DUF624 domain-containing protein</fullName>
    </submittedName>
</protein>
<name>A0A9D2FGM3_9FIRM</name>
<dbReference type="AlphaFoldDB" id="A0A9D2FGM3"/>
<proteinExistence type="predicted"/>
<gene>
    <name evidence="2" type="ORF">H9725_05425</name>
</gene>
<feature type="transmembrane region" description="Helical" evidence="1">
    <location>
        <begin position="22"/>
        <end position="47"/>
    </location>
</feature>
<sequence length="216" mass="23309">MSSGIFNPQNRFWQTLDHFADLLILSLLWLVCSLPLVTAGAACAALYDAVARCVRGAEPLPWKRFWQTFRRELPCAAAVTVAWGALLWLLAWALRLIGAAAAAGSAAAPLVLVFCLVLMVLPVGAACWMFPLLSRFTFRPVGLMLTALRLAVGCLPRTVGLVAVLVASAALVWVLLFPVVILPGVAAWLFAALLEPVFRRYQPEGAGPQEPEDDGE</sequence>
<keyword evidence="1" id="KW-0812">Transmembrane</keyword>
<keyword evidence="1" id="KW-0472">Membrane</keyword>
<feature type="transmembrane region" description="Helical" evidence="1">
    <location>
        <begin position="73"/>
        <end position="94"/>
    </location>
</feature>
<evidence type="ECO:0000313" key="2">
    <source>
        <dbReference type="EMBL" id="HIZ58006.1"/>
    </source>
</evidence>
<dbReference type="Proteomes" id="UP000824065">
    <property type="component" value="Unassembled WGS sequence"/>
</dbReference>